<name>A0ACC1N067_9HYPO</name>
<accession>A0ACC1N067</accession>
<evidence type="ECO:0000313" key="2">
    <source>
        <dbReference type="Proteomes" id="UP001143910"/>
    </source>
</evidence>
<gene>
    <name evidence="1" type="ORF">NQ176_g7177</name>
</gene>
<evidence type="ECO:0000313" key="1">
    <source>
        <dbReference type="EMBL" id="KAJ2972403.1"/>
    </source>
</evidence>
<protein>
    <submittedName>
        <fullName evidence="1">Uncharacterized protein</fullName>
    </submittedName>
</protein>
<proteinExistence type="predicted"/>
<comment type="caution">
    <text evidence="1">The sequence shown here is derived from an EMBL/GenBank/DDBJ whole genome shotgun (WGS) entry which is preliminary data.</text>
</comment>
<keyword evidence="2" id="KW-1185">Reference proteome</keyword>
<organism evidence="1 2">
    <name type="scientific">Zarea fungicola</name>
    <dbReference type="NCBI Taxonomy" id="93591"/>
    <lineage>
        <taxon>Eukaryota</taxon>
        <taxon>Fungi</taxon>
        <taxon>Dikarya</taxon>
        <taxon>Ascomycota</taxon>
        <taxon>Pezizomycotina</taxon>
        <taxon>Sordariomycetes</taxon>
        <taxon>Hypocreomycetidae</taxon>
        <taxon>Hypocreales</taxon>
        <taxon>Cordycipitaceae</taxon>
        <taxon>Zarea</taxon>
    </lineage>
</organism>
<dbReference type="Proteomes" id="UP001143910">
    <property type="component" value="Unassembled WGS sequence"/>
</dbReference>
<dbReference type="EMBL" id="JANJQO010001156">
    <property type="protein sequence ID" value="KAJ2972403.1"/>
    <property type="molecule type" value="Genomic_DNA"/>
</dbReference>
<reference evidence="1" key="1">
    <citation type="submission" date="2022-08" db="EMBL/GenBank/DDBJ databases">
        <title>Genome Sequence of Lecanicillium fungicola.</title>
        <authorList>
            <person name="Buettner E."/>
        </authorList>
    </citation>
    <scope>NUCLEOTIDE SEQUENCE</scope>
    <source>
        <strain evidence="1">Babe33</strain>
    </source>
</reference>
<sequence>MGNSAVDIAQGCWENGAEVTMIQRGPSYIFRRDSLVKYMYEPNFYKMTPKTEYETDLAMISSPMAVRLSRSIALTQMMKMEDAELLSALEAIGFQISYGPEGTGLIGIVTERKHPYVNDTGCLQLLAEKKIGLQTGGISHITENTVVMENGTTLEADHLVVATGYQGISASIKEILGDKVFSKLKKPLVMDEEGEIQCNWRPTGHERFWLGAHPVLFARSSSKLLALQILGIELGLNK</sequence>